<protein>
    <submittedName>
        <fullName evidence="4">Cysteine proteinase</fullName>
    </submittedName>
</protein>
<dbReference type="OrthoDB" id="10253408at2759"/>
<dbReference type="Proteomes" id="UP000015453">
    <property type="component" value="Unassembled WGS sequence"/>
</dbReference>
<dbReference type="Pfam" id="PF00112">
    <property type="entry name" value="Peptidase_C1"/>
    <property type="match status" value="1"/>
</dbReference>
<gene>
    <name evidence="4" type="ORF">M569_17212</name>
</gene>
<comment type="similarity">
    <text evidence="1">Belongs to the peptidase C1 family.</text>
</comment>
<evidence type="ECO:0000259" key="3">
    <source>
        <dbReference type="SMART" id="SM00645"/>
    </source>
</evidence>
<dbReference type="SUPFAM" id="SSF54001">
    <property type="entry name" value="Cysteine proteinases"/>
    <property type="match status" value="1"/>
</dbReference>
<dbReference type="InterPro" id="IPR039417">
    <property type="entry name" value="Peptidase_C1A_papain-like"/>
</dbReference>
<dbReference type="AlphaFoldDB" id="S8BSP1"/>
<dbReference type="PROSITE" id="PS00639">
    <property type="entry name" value="THIOL_PROTEASE_HIS"/>
    <property type="match status" value="1"/>
</dbReference>
<dbReference type="InterPro" id="IPR000668">
    <property type="entry name" value="Peptidase_C1A_C"/>
</dbReference>
<dbReference type="EMBL" id="AUSU01010048">
    <property type="protein sequence ID" value="EPS57605.1"/>
    <property type="molecule type" value="Genomic_DNA"/>
</dbReference>
<dbReference type="Gene3D" id="3.90.70.10">
    <property type="entry name" value="Cysteine proteinases"/>
    <property type="match status" value="1"/>
</dbReference>
<dbReference type="PROSITE" id="PS00640">
    <property type="entry name" value="THIOL_PROTEASE_ASN"/>
    <property type="match status" value="1"/>
</dbReference>
<evidence type="ECO:0000313" key="5">
    <source>
        <dbReference type="Proteomes" id="UP000015453"/>
    </source>
</evidence>
<reference evidence="4 5" key="1">
    <citation type="journal article" date="2013" name="BMC Genomics">
        <title>The miniature genome of a carnivorous plant Genlisea aurea contains a low number of genes and short non-coding sequences.</title>
        <authorList>
            <person name="Leushkin E.V."/>
            <person name="Sutormin R.A."/>
            <person name="Nabieva E.R."/>
            <person name="Penin A.A."/>
            <person name="Kondrashov A.S."/>
            <person name="Logacheva M.D."/>
        </authorList>
    </citation>
    <scope>NUCLEOTIDE SEQUENCE [LARGE SCALE GENOMIC DNA]</scope>
</reference>
<dbReference type="InterPro" id="IPR025660">
    <property type="entry name" value="Pept_his_AS"/>
</dbReference>
<feature type="non-terminal residue" evidence="4">
    <location>
        <position position="1"/>
    </location>
</feature>
<organism evidence="4 5">
    <name type="scientific">Genlisea aurea</name>
    <dbReference type="NCBI Taxonomy" id="192259"/>
    <lineage>
        <taxon>Eukaryota</taxon>
        <taxon>Viridiplantae</taxon>
        <taxon>Streptophyta</taxon>
        <taxon>Embryophyta</taxon>
        <taxon>Tracheophyta</taxon>
        <taxon>Spermatophyta</taxon>
        <taxon>Magnoliopsida</taxon>
        <taxon>eudicotyledons</taxon>
        <taxon>Gunneridae</taxon>
        <taxon>Pentapetalae</taxon>
        <taxon>asterids</taxon>
        <taxon>lamiids</taxon>
        <taxon>Lamiales</taxon>
        <taxon>Lentibulariaceae</taxon>
        <taxon>Genlisea</taxon>
    </lineage>
</organism>
<dbReference type="SMART" id="SM00645">
    <property type="entry name" value="Pept_C1"/>
    <property type="match status" value="1"/>
</dbReference>
<name>S8BSP1_9LAMI</name>
<dbReference type="InterPro" id="IPR013128">
    <property type="entry name" value="Peptidase_C1A"/>
</dbReference>
<keyword evidence="5" id="KW-1185">Reference proteome</keyword>
<accession>S8BSP1</accession>
<keyword evidence="2" id="KW-1015">Disulfide bond</keyword>
<dbReference type="FunFam" id="3.90.70.10:FF:000332">
    <property type="entry name" value="Cathepsin L1"/>
    <property type="match status" value="1"/>
</dbReference>
<evidence type="ECO:0000256" key="1">
    <source>
        <dbReference type="ARBA" id="ARBA00008455"/>
    </source>
</evidence>
<comment type="caution">
    <text evidence="4">The sequence shown here is derived from an EMBL/GenBank/DDBJ whole genome shotgun (WGS) entry which is preliminary data.</text>
</comment>
<dbReference type="InterPro" id="IPR038765">
    <property type="entry name" value="Papain-like_cys_pep_sf"/>
</dbReference>
<evidence type="ECO:0000256" key="2">
    <source>
        <dbReference type="ARBA" id="ARBA00023157"/>
    </source>
</evidence>
<sequence length="194" mass="20350">GSCWAFSAIGSVESINAIKTGKLISLSEQELVDCDTTDSGCSGGLMDNAFAFIIKNGGIDTESDYPYTAQDGTCNKVKLNTKVVTISGYVDVTPNSESALQAAVANQPVSVAIDAGGLSFQLYTSGIFNGICATLLDHGVVVVGYGTSSGQDYWIVRNSWGTSWGESGYIRMKRNVASKSGQCGIAIEPSYPTK</sequence>
<dbReference type="InterPro" id="IPR025661">
    <property type="entry name" value="Pept_asp_AS"/>
</dbReference>
<dbReference type="PANTHER" id="PTHR12411">
    <property type="entry name" value="CYSTEINE PROTEASE FAMILY C1-RELATED"/>
    <property type="match status" value="1"/>
</dbReference>
<proteinExistence type="inferred from homology"/>
<dbReference type="GO" id="GO:0008234">
    <property type="term" value="F:cysteine-type peptidase activity"/>
    <property type="evidence" value="ECO:0007669"/>
    <property type="project" value="InterPro"/>
</dbReference>
<feature type="domain" description="Peptidase C1A papain C-terminal" evidence="3">
    <location>
        <begin position="1"/>
        <end position="193"/>
    </location>
</feature>
<dbReference type="CDD" id="cd02248">
    <property type="entry name" value="Peptidase_C1A"/>
    <property type="match status" value="1"/>
</dbReference>
<dbReference type="GO" id="GO:0006508">
    <property type="term" value="P:proteolysis"/>
    <property type="evidence" value="ECO:0007669"/>
    <property type="project" value="InterPro"/>
</dbReference>
<evidence type="ECO:0000313" key="4">
    <source>
        <dbReference type="EMBL" id="EPS57605.1"/>
    </source>
</evidence>